<dbReference type="PANTHER" id="PTHR47772">
    <property type="entry name" value="ZINC FINGER PROTEIN 200"/>
    <property type="match status" value="1"/>
</dbReference>
<feature type="domain" description="C2H2-type" evidence="10">
    <location>
        <begin position="49"/>
        <end position="77"/>
    </location>
</feature>
<dbReference type="EMBL" id="KQ977304">
    <property type="protein sequence ID" value="KYN03785.1"/>
    <property type="molecule type" value="Genomic_DNA"/>
</dbReference>
<dbReference type="InterPro" id="IPR013087">
    <property type="entry name" value="Znf_C2H2_type"/>
</dbReference>
<dbReference type="Gene3D" id="3.30.160.60">
    <property type="entry name" value="Classic Zinc Finger"/>
    <property type="match status" value="3"/>
</dbReference>
<dbReference type="FunFam" id="3.30.160.60:FF:000145">
    <property type="entry name" value="Zinc finger protein 574"/>
    <property type="match status" value="2"/>
</dbReference>
<keyword evidence="4 9" id="KW-0863">Zinc-finger</keyword>
<proteinExistence type="predicted"/>
<dbReference type="STRING" id="456900.A0A195CT12"/>
<evidence type="ECO:0000313" key="11">
    <source>
        <dbReference type="EMBL" id="KYN03785.1"/>
    </source>
</evidence>
<comment type="subcellular location">
    <subcellularLocation>
        <location evidence="1">Nucleus</location>
    </subcellularLocation>
</comment>
<dbReference type="GO" id="GO:0005634">
    <property type="term" value="C:nucleus"/>
    <property type="evidence" value="ECO:0007669"/>
    <property type="project" value="UniProtKB-SubCell"/>
</dbReference>
<dbReference type="Pfam" id="PF00096">
    <property type="entry name" value="zf-C2H2"/>
    <property type="match status" value="3"/>
</dbReference>
<evidence type="ECO:0000256" key="4">
    <source>
        <dbReference type="ARBA" id="ARBA00022771"/>
    </source>
</evidence>
<keyword evidence="3" id="KW-0677">Repeat</keyword>
<keyword evidence="2" id="KW-0479">Metal-binding</keyword>
<evidence type="ECO:0000313" key="12">
    <source>
        <dbReference type="Proteomes" id="UP000078542"/>
    </source>
</evidence>
<feature type="domain" description="C2H2-type" evidence="10">
    <location>
        <begin position="91"/>
        <end position="118"/>
    </location>
</feature>
<dbReference type="InterPro" id="IPR036236">
    <property type="entry name" value="Znf_C2H2_sf"/>
</dbReference>
<name>A0A195CT12_9HYME</name>
<dbReference type="PROSITE" id="PS50157">
    <property type="entry name" value="ZINC_FINGER_C2H2_2"/>
    <property type="match status" value="3"/>
</dbReference>
<keyword evidence="6" id="KW-0805">Transcription regulation</keyword>
<sequence length="133" mass="15918">MHANDERLKSNKDLYIGSVSYKCGTCNKEFKKKTHLHIHERIHNDEKPYQCEFCKYKSRQKGNLRKHVKRKHNNDECYKSNKDLYSGGVSYKCGTCNKEFKNKAHLHIHERTHIGEKSYHCEFCGDMFRWVHP</sequence>
<dbReference type="Proteomes" id="UP000078542">
    <property type="component" value="Unassembled WGS sequence"/>
</dbReference>
<keyword evidence="8" id="KW-0539">Nucleus</keyword>
<evidence type="ECO:0000256" key="2">
    <source>
        <dbReference type="ARBA" id="ARBA00022723"/>
    </source>
</evidence>
<dbReference type="SMART" id="SM00355">
    <property type="entry name" value="ZnF_C2H2"/>
    <property type="match status" value="3"/>
</dbReference>
<dbReference type="SUPFAM" id="SSF57667">
    <property type="entry name" value="beta-beta-alpha zinc fingers"/>
    <property type="match status" value="2"/>
</dbReference>
<accession>A0A195CT12</accession>
<evidence type="ECO:0000256" key="8">
    <source>
        <dbReference type="ARBA" id="ARBA00023242"/>
    </source>
</evidence>
<evidence type="ECO:0000256" key="6">
    <source>
        <dbReference type="ARBA" id="ARBA00023015"/>
    </source>
</evidence>
<evidence type="ECO:0000256" key="1">
    <source>
        <dbReference type="ARBA" id="ARBA00004123"/>
    </source>
</evidence>
<dbReference type="InterPro" id="IPR050636">
    <property type="entry name" value="C2H2-ZF_domain-containing"/>
</dbReference>
<evidence type="ECO:0000256" key="3">
    <source>
        <dbReference type="ARBA" id="ARBA00022737"/>
    </source>
</evidence>
<reference evidence="11 12" key="1">
    <citation type="submission" date="2016-03" db="EMBL/GenBank/DDBJ databases">
        <title>Cyphomyrmex costatus WGS genome.</title>
        <authorList>
            <person name="Nygaard S."/>
            <person name="Hu H."/>
            <person name="Boomsma J."/>
            <person name="Zhang G."/>
        </authorList>
    </citation>
    <scope>NUCLEOTIDE SEQUENCE [LARGE SCALE GENOMIC DNA]</scope>
    <source>
        <strain evidence="11">MS0001</strain>
        <tissue evidence="11">Whole body</tissue>
    </source>
</reference>
<dbReference type="PANTHER" id="PTHR47772:SF12">
    <property type="entry name" value="RB-ASSOCIATED KRAB ZINC FINGER-RELATED"/>
    <property type="match status" value="1"/>
</dbReference>
<evidence type="ECO:0000256" key="7">
    <source>
        <dbReference type="ARBA" id="ARBA00023163"/>
    </source>
</evidence>
<evidence type="ECO:0000256" key="9">
    <source>
        <dbReference type="PROSITE-ProRule" id="PRU00042"/>
    </source>
</evidence>
<protein>
    <recommendedName>
        <fullName evidence="10">C2H2-type domain-containing protein</fullName>
    </recommendedName>
</protein>
<dbReference type="GO" id="GO:0008270">
    <property type="term" value="F:zinc ion binding"/>
    <property type="evidence" value="ECO:0007669"/>
    <property type="project" value="UniProtKB-KW"/>
</dbReference>
<dbReference type="AlphaFoldDB" id="A0A195CT12"/>
<dbReference type="PROSITE" id="PS00028">
    <property type="entry name" value="ZINC_FINGER_C2H2_1"/>
    <property type="match status" value="2"/>
</dbReference>
<feature type="domain" description="C2H2-type" evidence="10">
    <location>
        <begin position="21"/>
        <end position="48"/>
    </location>
</feature>
<gene>
    <name evidence="11" type="ORF">ALC62_05297</name>
</gene>
<evidence type="ECO:0000259" key="10">
    <source>
        <dbReference type="PROSITE" id="PS50157"/>
    </source>
</evidence>
<keyword evidence="12" id="KW-1185">Reference proteome</keyword>
<keyword evidence="7" id="KW-0804">Transcription</keyword>
<organism evidence="11 12">
    <name type="scientific">Cyphomyrmex costatus</name>
    <dbReference type="NCBI Taxonomy" id="456900"/>
    <lineage>
        <taxon>Eukaryota</taxon>
        <taxon>Metazoa</taxon>
        <taxon>Ecdysozoa</taxon>
        <taxon>Arthropoda</taxon>
        <taxon>Hexapoda</taxon>
        <taxon>Insecta</taxon>
        <taxon>Pterygota</taxon>
        <taxon>Neoptera</taxon>
        <taxon>Endopterygota</taxon>
        <taxon>Hymenoptera</taxon>
        <taxon>Apocrita</taxon>
        <taxon>Aculeata</taxon>
        <taxon>Formicoidea</taxon>
        <taxon>Formicidae</taxon>
        <taxon>Myrmicinae</taxon>
        <taxon>Cyphomyrmex</taxon>
    </lineage>
</organism>
<keyword evidence="5" id="KW-0862">Zinc</keyword>
<evidence type="ECO:0000256" key="5">
    <source>
        <dbReference type="ARBA" id="ARBA00022833"/>
    </source>
</evidence>